<dbReference type="Gene3D" id="3.20.20.70">
    <property type="entry name" value="Aldolase class I"/>
    <property type="match status" value="1"/>
</dbReference>
<dbReference type="CDD" id="cd00564">
    <property type="entry name" value="TMP_TenI"/>
    <property type="match status" value="1"/>
</dbReference>
<accession>A0A831RW97</accession>
<feature type="domain" description="Thiamine phosphate synthase/TenI" evidence="12">
    <location>
        <begin position="7"/>
        <end position="186"/>
    </location>
</feature>
<dbReference type="GO" id="GO:0000287">
    <property type="term" value="F:magnesium ion binding"/>
    <property type="evidence" value="ECO:0007669"/>
    <property type="project" value="UniProtKB-UniRule"/>
</dbReference>
<proteinExistence type="inferred from homology"/>
<evidence type="ECO:0000259" key="12">
    <source>
        <dbReference type="Pfam" id="PF02581"/>
    </source>
</evidence>
<dbReference type="AlphaFoldDB" id="A0A831RW97"/>
<comment type="caution">
    <text evidence="13">The sequence shown here is derived from an EMBL/GenBank/DDBJ whole genome shotgun (WGS) entry which is preliminary data.</text>
</comment>
<name>A0A831RW97_9GAMM</name>
<evidence type="ECO:0000256" key="2">
    <source>
        <dbReference type="ARBA" id="ARBA00022679"/>
    </source>
</evidence>
<evidence type="ECO:0000256" key="10">
    <source>
        <dbReference type="RuleBase" id="RU003826"/>
    </source>
</evidence>
<comment type="catalytic activity">
    <reaction evidence="7 9 10">
        <text>2-(2-carboxy-4-methylthiazol-5-yl)ethyl phosphate + 4-amino-2-methyl-5-(diphosphooxymethyl)pyrimidine + 2 H(+) = thiamine phosphate + CO2 + diphosphate</text>
        <dbReference type="Rhea" id="RHEA:47848"/>
        <dbReference type="ChEBI" id="CHEBI:15378"/>
        <dbReference type="ChEBI" id="CHEBI:16526"/>
        <dbReference type="ChEBI" id="CHEBI:33019"/>
        <dbReference type="ChEBI" id="CHEBI:37575"/>
        <dbReference type="ChEBI" id="CHEBI:57841"/>
        <dbReference type="ChEBI" id="CHEBI:62890"/>
        <dbReference type="EC" id="2.5.1.3"/>
    </reaction>
</comment>
<evidence type="ECO:0000256" key="5">
    <source>
        <dbReference type="ARBA" id="ARBA00022977"/>
    </source>
</evidence>
<comment type="catalytic activity">
    <reaction evidence="6 9 10">
        <text>4-methyl-5-(2-phosphooxyethyl)-thiazole + 4-amino-2-methyl-5-(diphosphooxymethyl)pyrimidine + H(+) = thiamine phosphate + diphosphate</text>
        <dbReference type="Rhea" id="RHEA:22328"/>
        <dbReference type="ChEBI" id="CHEBI:15378"/>
        <dbReference type="ChEBI" id="CHEBI:33019"/>
        <dbReference type="ChEBI" id="CHEBI:37575"/>
        <dbReference type="ChEBI" id="CHEBI:57841"/>
        <dbReference type="ChEBI" id="CHEBI:58296"/>
        <dbReference type="EC" id="2.5.1.3"/>
    </reaction>
</comment>
<gene>
    <name evidence="9" type="primary">thiE</name>
    <name evidence="13" type="ORF">ENJ12_10160</name>
</gene>
<comment type="cofactor">
    <cofactor evidence="9">
        <name>Mg(2+)</name>
        <dbReference type="ChEBI" id="CHEBI:18420"/>
    </cofactor>
    <text evidence="9">Binds 1 Mg(2+) ion per subunit.</text>
</comment>
<evidence type="ECO:0000256" key="4">
    <source>
        <dbReference type="ARBA" id="ARBA00022842"/>
    </source>
</evidence>
<dbReference type="UniPathway" id="UPA00060">
    <property type="reaction ID" value="UER00141"/>
</dbReference>
<dbReference type="GO" id="GO:0005737">
    <property type="term" value="C:cytoplasm"/>
    <property type="evidence" value="ECO:0007669"/>
    <property type="project" value="TreeGrafter"/>
</dbReference>
<evidence type="ECO:0000256" key="3">
    <source>
        <dbReference type="ARBA" id="ARBA00022723"/>
    </source>
</evidence>
<reference evidence="13" key="1">
    <citation type="journal article" date="2020" name="mSystems">
        <title>Genome- and Community-Level Interaction Insights into Carbon Utilization and Element Cycling Functions of Hydrothermarchaeota in Hydrothermal Sediment.</title>
        <authorList>
            <person name="Zhou Z."/>
            <person name="Liu Y."/>
            <person name="Xu W."/>
            <person name="Pan J."/>
            <person name="Luo Z.H."/>
            <person name="Li M."/>
        </authorList>
    </citation>
    <scope>NUCLEOTIDE SEQUENCE [LARGE SCALE GENOMIC DNA]</scope>
    <source>
        <strain evidence="13">HyVt-458</strain>
    </source>
</reference>
<sequence length="207" mass="22140">MTALAGLYAITVDGTRGDTLYSQVESALAGGARILQYRDKSGDTLRRLTEAQTLLQRCNAHQALLIINDDIELCRRSGAHGVHLGREDRDLPSARKILGKDSIIGVSCYNDLQRAHAAADQGADYVAFGTVYPSSTKPSAVNAGLALLREARTALDLPIVAIGGITPENALPVVEAGADMVAMIQGLFGQEDIYRAAENTSRLFKPF</sequence>
<dbReference type="PANTHER" id="PTHR20857:SF15">
    <property type="entry name" value="THIAMINE-PHOSPHATE SYNTHASE"/>
    <property type="match status" value="1"/>
</dbReference>
<dbReference type="Proteomes" id="UP000886339">
    <property type="component" value="Unassembled WGS sequence"/>
</dbReference>
<dbReference type="InterPro" id="IPR036206">
    <property type="entry name" value="ThiamineP_synth_sf"/>
</dbReference>
<keyword evidence="3 9" id="KW-0479">Metal-binding</keyword>
<protein>
    <recommendedName>
        <fullName evidence="9">Thiamine-phosphate synthase</fullName>
        <shortName evidence="9">TP synthase</shortName>
        <shortName evidence="9">TPS</shortName>
        <ecNumber evidence="9">2.5.1.3</ecNumber>
    </recommendedName>
    <alternativeName>
        <fullName evidence="9">Thiamine-phosphate pyrophosphorylase</fullName>
        <shortName evidence="9">TMP pyrophosphorylase</shortName>
        <shortName evidence="9">TMP-PPase</shortName>
    </alternativeName>
</protein>
<evidence type="ECO:0000256" key="7">
    <source>
        <dbReference type="ARBA" id="ARBA00047851"/>
    </source>
</evidence>
<feature type="binding site" evidence="9">
    <location>
        <position position="68"/>
    </location>
    <ligand>
        <name>4-amino-2-methyl-5-(diphosphooxymethyl)pyrimidine</name>
        <dbReference type="ChEBI" id="CHEBI:57841"/>
    </ligand>
</feature>
<keyword evidence="4 9" id="KW-0460">Magnesium</keyword>
<evidence type="ECO:0000256" key="1">
    <source>
        <dbReference type="ARBA" id="ARBA00005165"/>
    </source>
</evidence>
<comment type="function">
    <text evidence="9">Condenses 4-methyl-5-(beta-hydroxyethyl)thiazole monophosphate (THZ-P) and 2-methyl-4-amino-5-hydroxymethyl pyrimidine pyrophosphate (HMP-PP) to form thiamine monophosphate (TMP).</text>
</comment>
<dbReference type="InterPro" id="IPR013785">
    <property type="entry name" value="Aldolase_TIM"/>
</dbReference>
<dbReference type="GO" id="GO:0004789">
    <property type="term" value="F:thiamine-phosphate diphosphorylase activity"/>
    <property type="evidence" value="ECO:0007669"/>
    <property type="project" value="UniProtKB-UniRule"/>
</dbReference>
<evidence type="ECO:0000256" key="11">
    <source>
        <dbReference type="RuleBase" id="RU004253"/>
    </source>
</evidence>
<dbReference type="GO" id="GO:0009228">
    <property type="term" value="P:thiamine biosynthetic process"/>
    <property type="evidence" value="ECO:0007669"/>
    <property type="project" value="UniProtKB-KW"/>
</dbReference>
<feature type="binding site" evidence="9">
    <location>
        <begin position="134"/>
        <end position="136"/>
    </location>
    <ligand>
        <name>2-[(2R,5Z)-2-carboxy-4-methylthiazol-5(2H)-ylidene]ethyl phosphate</name>
        <dbReference type="ChEBI" id="CHEBI:62899"/>
    </ligand>
</feature>
<dbReference type="SUPFAM" id="SSF51391">
    <property type="entry name" value="Thiamin phosphate synthase"/>
    <property type="match status" value="1"/>
</dbReference>
<keyword evidence="5 9" id="KW-0784">Thiamine biosynthesis</keyword>
<evidence type="ECO:0000256" key="9">
    <source>
        <dbReference type="HAMAP-Rule" id="MF_00097"/>
    </source>
</evidence>
<dbReference type="EMBL" id="DRLF01000348">
    <property type="protein sequence ID" value="HEC07207.1"/>
    <property type="molecule type" value="Genomic_DNA"/>
</dbReference>
<dbReference type="Pfam" id="PF02581">
    <property type="entry name" value="TMP-TENI"/>
    <property type="match status" value="1"/>
</dbReference>
<evidence type="ECO:0000313" key="13">
    <source>
        <dbReference type="EMBL" id="HEC07207.1"/>
    </source>
</evidence>
<feature type="binding site" evidence="9">
    <location>
        <position position="137"/>
    </location>
    <ligand>
        <name>4-amino-2-methyl-5-(diphosphooxymethyl)pyrimidine</name>
        <dbReference type="ChEBI" id="CHEBI:57841"/>
    </ligand>
</feature>
<comment type="caution">
    <text evidence="9">Lacks conserved residue(s) required for the propagation of feature annotation.</text>
</comment>
<comment type="pathway">
    <text evidence="1 9 11">Cofactor biosynthesis; thiamine diphosphate biosynthesis; thiamine phosphate from 4-amino-2-methyl-5-diphosphomethylpyrimidine and 4-methyl-5-(2-phosphoethyl)-thiazole: step 1/1.</text>
</comment>
<dbReference type="PANTHER" id="PTHR20857">
    <property type="entry name" value="THIAMINE-PHOSPHATE PYROPHOSPHORYLASE"/>
    <property type="match status" value="1"/>
</dbReference>
<dbReference type="NCBIfam" id="TIGR00693">
    <property type="entry name" value="thiE"/>
    <property type="match status" value="1"/>
</dbReference>
<dbReference type="EC" id="2.5.1.3" evidence="9"/>
<dbReference type="InterPro" id="IPR022998">
    <property type="entry name" value="ThiamineP_synth_TenI"/>
</dbReference>
<organism evidence="13">
    <name type="scientific">Thiolapillus brandeum</name>
    <dbReference type="NCBI Taxonomy" id="1076588"/>
    <lineage>
        <taxon>Bacteria</taxon>
        <taxon>Pseudomonadati</taxon>
        <taxon>Pseudomonadota</taxon>
        <taxon>Gammaproteobacteria</taxon>
        <taxon>Chromatiales</taxon>
        <taxon>Sedimenticolaceae</taxon>
        <taxon>Thiolapillus</taxon>
    </lineage>
</organism>
<feature type="binding site" evidence="9">
    <location>
        <begin position="36"/>
        <end position="40"/>
    </location>
    <ligand>
        <name>4-amino-2-methyl-5-(diphosphooxymethyl)pyrimidine</name>
        <dbReference type="ChEBI" id="CHEBI:57841"/>
    </ligand>
</feature>
<evidence type="ECO:0000256" key="8">
    <source>
        <dbReference type="ARBA" id="ARBA00047883"/>
    </source>
</evidence>
<feature type="binding site" evidence="9">
    <location>
        <position position="88"/>
    </location>
    <ligand>
        <name>Mg(2+)</name>
        <dbReference type="ChEBI" id="CHEBI:18420"/>
    </ligand>
</feature>
<dbReference type="HAMAP" id="MF_00097">
    <property type="entry name" value="TMP_synthase"/>
    <property type="match status" value="1"/>
</dbReference>
<feature type="binding site" evidence="9">
    <location>
        <position position="69"/>
    </location>
    <ligand>
        <name>Mg(2+)</name>
        <dbReference type="ChEBI" id="CHEBI:18420"/>
    </ligand>
</feature>
<evidence type="ECO:0000256" key="6">
    <source>
        <dbReference type="ARBA" id="ARBA00047334"/>
    </source>
</evidence>
<feature type="binding site" evidence="9">
    <location>
        <position position="164"/>
    </location>
    <ligand>
        <name>2-[(2R,5Z)-2-carboxy-4-methylthiazol-5(2H)-ylidene]ethyl phosphate</name>
        <dbReference type="ChEBI" id="CHEBI:62899"/>
    </ligand>
</feature>
<keyword evidence="2 9" id="KW-0808">Transferase</keyword>
<dbReference type="InterPro" id="IPR034291">
    <property type="entry name" value="TMP_synthase"/>
</dbReference>
<comment type="catalytic activity">
    <reaction evidence="8 9 10">
        <text>2-[(2R,5Z)-2-carboxy-4-methylthiazol-5(2H)-ylidene]ethyl phosphate + 4-amino-2-methyl-5-(diphosphooxymethyl)pyrimidine + 2 H(+) = thiamine phosphate + CO2 + diphosphate</text>
        <dbReference type="Rhea" id="RHEA:47844"/>
        <dbReference type="ChEBI" id="CHEBI:15378"/>
        <dbReference type="ChEBI" id="CHEBI:16526"/>
        <dbReference type="ChEBI" id="CHEBI:33019"/>
        <dbReference type="ChEBI" id="CHEBI:37575"/>
        <dbReference type="ChEBI" id="CHEBI:57841"/>
        <dbReference type="ChEBI" id="CHEBI:62899"/>
        <dbReference type="EC" id="2.5.1.3"/>
    </reaction>
</comment>
<feature type="binding site" evidence="9">
    <location>
        <position position="107"/>
    </location>
    <ligand>
        <name>4-amino-2-methyl-5-(diphosphooxymethyl)pyrimidine</name>
        <dbReference type="ChEBI" id="CHEBI:57841"/>
    </ligand>
</feature>
<comment type="similarity">
    <text evidence="9 10">Belongs to the thiamine-phosphate synthase family.</text>
</comment>
<dbReference type="GO" id="GO:0009229">
    <property type="term" value="P:thiamine diphosphate biosynthetic process"/>
    <property type="evidence" value="ECO:0007669"/>
    <property type="project" value="UniProtKB-UniRule"/>
</dbReference>